<evidence type="ECO:0000256" key="5">
    <source>
        <dbReference type="ARBA" id="ARBA00022679"/>
    </source>
</evidence>
<dbReference type="InterPro" id="IPR050236">
    <property type="entry name" value="Ser_Thr_kinase_AGC"/>
</dbReference>
<evidence type="ECO:0000256" key="9">
    <source>
        <dbReference type="ARBA" id="ARBA00033099"/>
    </source>
</evidence>
<name>A0ABM1BV43_LIMPO</name>
<evidence type="ECO:0000256" key="6">
    <source>
        <dbReference type="ARBA" id="ARBA00022741"/>
    </source>
</evidence>
<dbReference type="EC" id="2.7.11.1" evidence="2"/>
<keyword evidence="5" id="KW-0808">Transferase</keyword>
<evidence type="ECO:0000256" key="1">
    <source>
        <dbReference type="ARBA" id="ARBA00009903"/>
    </source>
</evidence>
<feature type="region of interest" description="Disordered" evidence="12">
    <location>
        <begin position="393"/>
        <end position="421"/>
    </location>
</feature>
<evidence type="ECO:0000256" key="12">
    <source>
        <dbReference type="SAM" id="MobiDB-lite"/>
    </source>
</evidence>
<gene>
    <name evidence="16" type="primary">LOC106473123</name>
</gene>
<dbReference type="PROSITE" id="PS51285">
    <property type="entry name" value="AGC_KINASE_CTER"/>
    <property type="match status" value="1"/>
</dbReference>
<feature type="compositionally biased region" description="Polar residues" evidence="12">
    <location>
        <begin position="571"/>
        <end position="580"/>
    </location>
</feature>
<dbReference type="PROSITE" id="PS00108">
    <property type="entry name" value="PROTEIN_KINASE_ST"/>
    <property type="match status" value="1"/>
</dbReference>
<evidence type="ECO:0000313" key="15">
    <source>
        <dbReference type="Proteomes" id="UP000694941"/>
    </source>
</evidence>
<protein>
    <recommendedName>
        <fullName evidence="3">Serine/threonine-protein kinase greatwall</fullName>
        <ecNumber evidence="2">2.7.11.1</ecNumber>
    </recommendedName>
    <alternativeName>
        <fullName evidence="9">Microtubule-associated serine/threonine-protein kinase-like</fullName>
    </alternativeName>
</protein>
<keyword evidence="6" id="KW-0547">Nucleotide-binding</keyword>
<dbReference type="InterPro" id="IPR008271">
    <property type="entry name" value="Ser/Thr_kinase_AS"/>
</dbReference>
<evidence type="ECO:0000313" key="16">
    <source>
        <dbReference type="RefSeq" id="XP_013789256.1"/>
    </source>
</evidence>
<keyword evidence="8" id="KW-0067">ATP-binding</keyword>
<dbReference type="PANTHER" id="PTHR24356">
    <property type="entry name" value="SERINE/THREONINE-PROTEIN KINASE"/>
    <property type="match status" value="1"/>
</dbReference>
<reference evidence="16" key="1">
    <citation type="submission" date="2025-08" db="UniProtKB">
        <authorList>
            <consortium name="RefSeq"/>
        </authorList>
    </citation>
    <scope>IDENTIFICATION</scope>
    <source>
        <tissue evidence="16">Muscle</tissue>
    </source>
</reference>
<evidence type="ECO:0000256" key="4">
    <source>
        <dbReference type="ARBA" id="ARBA00022527"/>
    </source>
</evidence>
<feature type="region of interest" description="Disordered" evidence="12">
    <location>
        <begin position="571"/>
        <end position="606"/>
    </location>
</feature>
<feature type="region of interest" description="Disordered" evidence="12">
    <location>
        <begin position="474"/>
        <end position="495"/>
    </location>
</feature>
<dbReference type="InterPro" id="IPR000719">
    <property type="entry name" value="Prot_kinase_dom"/>
</dbReference>
<evidence type="ECO:0000259" key="13">
    <source>
        <dbReference type="PROSITE" id="PS50011"/>
    </source>
</evidence>
<feature type="compositionally biased region" description="Polar residues" evidence="12">
    <location>
        <begin position="396"/>
        <end position="421"/>
    </location>
</feature>
<evidence type="ECO:0000256" key="3">
    <source>
        <dbReference type="ARBA" id="ARBA00022148"/>
    </source>
</evidence>
<proteinExistence type="inferred from homology"/>
<accession>A0ABM1BV43</accession>
<dbReference type="Pfam" id="PF00069">
    <property type="entry name" value="Pkinase"/>
    <property type="match status" value="2"/>
</dbReference>
<feature type="compositionally biased region" description="Polar residues" evidence="12">
    <location>
        <begin position="362"/>
        <end position="374"/>
    </location>
</feature>
<evidence type="ECO:0000256" key="10">
    <source>
        <dbReference type="ARBA" id="ARBA00047899"/>
    </source>
</evidence>
<feature type="region of interest" description="Disordered" evidence="12">
    <location>
        <begin position="267"/>
        <end position="325"/>
    </location>
</feature>
<feature type="region of interest" description="Disordered" evidence="12">
    <location>
        <begin position="352"/>
        <end position="377"/>
    </location>
</feature>
<evidence type="ECO:0000259" key="14">
    <source>
        <dbReference type="PROSITE" id="PS51285"/>
    </source>
</evidence>
<comment type="catalytic activity">
    <reaction evidence="11">
        <text>L-seryl-[protein] + ATP = O-phospho-L-seryl-[protein] + ADP + H(+)</text>
        <dbReference type="Rhea" id="RHEA:17989"/>
        <dbReference type="Rhea" id="RHEA-COMP:9863"/>
        <dbReference type="Rhea" id="RHEA-COMP:11604"/>
        <dbReference type="ChEBI" id="CHEBI:15378"/>
        <dbReference type="ChEBI" id="CHEBI:29999"/>
        <dbReference type="ChEBI" id="CHEBI:30616"/>
        <dbReference type="ChEBI" id="CHEBI:83421"/>
        <dbReference type="ChEBI" id="CHEBI:456216"/>
        <dbReference type="EC" id="2.7.11.1"/>
    </reaction>
</comment>
<dbReference type="PROSITE" id="PS50011">
    <property type="entry name" value="PROTEIN_KINASE_DOM"/>
    <property type="match status" value="1"/>
</dbReference>
<sequence>MDSKEEEKENLIENLKISPALRSDTAVSKRTEFDNDIDTVKMMPTIEDFNVIKPISRGAFGKVFLGHKKENPRQLFAIKVMKKAEMVNKNMVHQVLAERDALALSHSPFVVQIFYSLQSRQNIYLIMEYMIGGDVKSLLHMYGYFDEDMAVLYIAEVSMALEYLHRHNIVHRDLKPDNMLISSKGHIKLTDFGLSKITIKKQIELADVLGTPSCLNHFGSPCLNTRTPGQILSLTSSLAFNTTPSFRRPTFLSDGESPYFPHKRREDYIKPNNISPSGTSRTHDVKVSKISPQMDGKSSSIRETMKVSTPKEPTTPANLQIKPTTKGNFKCSQAKITPVGGRPRVTLRNSNSARNLRGLRGISTSKNVEDSPNSGEKRVLKFSSQADEFSVFKRPASQSIKRNRSDSPSSGETDGGQLSTGLTADLSAFGIQKASKKMRFDSPNQSCTFMSVDTEDSVFGSSSLTNELRHPTSLSDCLLGQPEFPEKSNEDGNKQEPVLRTRDLEEPMFYALTEQTPSNSGAPQVTKFTRFASVKSLISDISHSSTASSYMGGNNSTKHGSLMITPTQPFQRRTKSIPSATTCTPTMLTQTPFRTPKSVRRGPAPSSECRILGTPDYLAPELLLHKEHGFPVDWWALGVCLFEFLTGIPPFNDQTPEAVFSNILNRDIPWPEDEEALSEDAQHAVNKLLTLDPMKRPSATDLKSFPLFKETDWENLLVKEGPFVPQPDNEMDTIYFEARNNMQHLKVSNFEL</sequence>
<dbReference type="RefSeq" id="XP_013789256.1">
    <property type="nucleotide sequence ID" value="XM_013933802.2"/>
</dbReference>
<evidence type="ECO:0000256" key="8">
    <source>
        <dbReference type="ARBA" id="ARBA00022840"/>
    </source>
</evidence>
<comment type="catalytic activity">
    <reaction evidence="10">
        <text>L-threonyl-[protein] + ATP = O-phospho-L-threonyl-[protein] + ADP + H(+)</text>
        <dbReference type="Rhea" id="RHEA:46608"/>
        <dbReference type="Rhea" id="RHEA-COMP:11060"/>
        <dbReference type="Rhea" id="RHEA-COMP:11605"/>
        <dbReference type="ChEBI" id="CHEBI:15378"/>
        <dbReference type="ChEBI" id="CHEBI:30013"/>
        <dbReference type="ChEBI" id="CHEBI:30616"/>
        <dbReference type="ChEBI" id="CHEBI:61977"/>
        <dbReference type="ChEBI" id="CHEBI:456216"/>
        <dbReference type="EC" id="2.7.11.1"/>
    </reaction>
</comment>
<comment type="similarity">
    <text evidence="1">Belongs to the protein kinase superfamily. AGC Ser/Thr protein kinase family.</text>
</comment>
<dbReference type="Gene3D" id="1.10.510.10">
    <property type="entry name" value="Transferase(Phosphotransferase) domain 1"/>
    <property type="match status" value="2"/>
</dbReference>
<organism evidence="15 16">
    <name type="scientific">Limulus polyphemus</name>
    <name type="common">Atlantic horseshoe crab</name>
    <dbReference type="NCBI Taxonomy" id="6850"/>
    <lineage>
        <taxon>Eukaryota</taxon>
        <taxon>Metazoa</taxon>
        <taxon>Ecdysozoa</taxon>
        <taxon>Arthropoda</taxon>
        <taxon>Chelicerata</taxon>
        <taxon>Merostomata</taxon>
        <taxon>Xiphosura</taxon>
        <taxon>Limulidae</taxon>
        <taxon>Limulus</taxon>
    </lineage>
</organism>
<evidence type="ECO:0000256" key="7">
    <source>
        <dbReference type="ARBA" id="ARBA00022777"/>
    </source>
</evidence>
<dbReference type="InterPro" id="IPR011009">
    <property type="entry name" value="Kinase-like_dom_sf"/>
</dbReference>
<keyword evidence="7" id="KW-0418">Kinase</keyword>
<feature type="compositionally biased region" description="Basic and acidic residues" evidence="12">
    <location>
        <begin position="484"/>
        <end position="495"/>
    </location>
</feature>
<dbReference type="Gene3D" id="3.30.200.20">
    <property type="entry name" value="Phosphorylase Kinase, domain 1"/>
    <property type="match status" value="2"/>
</dbReference>
<dbReference type="Proteomes" id="UP000694941">
    <property type="component" value="Unplaced"/>
</dbReference>
<keyword evidence="15" id="KW-1185">Reference proteome</keyword>
<keyword evidence="4" id="KW-0723">Serine/threonine-protein kinase</keyword>
<feature type="domain" description="Protein kinase" evidence="13">
    <location>
        <begin position="49"/>
        <end position="708"/>
    </location>
</feature>
<dbReference type="InterPro" id="IPR000961">
    <property type="entry name" value="AGC-kinase_C"/>
</dbReference>
<dbReference type="PANTHER" id="PTHR24356:SF1">
    <property type="entry name" value="SERINE_THREONINE-PROTEIN KINASE GREATWALL"/>
    <property type="match status" value="1"/>
</dbReference>
<feature type="compositionally biased region" description="Polar residues" evidence="12">
    <location>
        <begin position="311"/>
        <end position="325"/>
    </location>
</feature>
<evidence type="ECO:0000256" key="11">
    <source>
        <dbReference type="ARBA" id="ARBA00048679"/>
    </source>
</evidence>
<dbReference type="SMART" id="SM00220">
    <property type="entry name" value="S_TKc"/>
    <property type="match status" value="1"/>
</dbReference>
<dbReference type="GeneID" id="106473123"/>
<feature type="domain" description="AGC-kinase C-terminal" evidence="14">
    <location>
        <begin position="709"/>
        <end position="752"/>
    </location>
</feature>
<dbReference type="SUPFAM" id="SSF56112">
    <property type="entry name" value="Protein kinase-like (PK-like)"/>
    <property type="match status" value="1"/>
</dbReference>
<evidence type="ECO:0000256" key="2">
    <source>
        <dbReference type="ARBA" id="ARBA00012513"/>
    </source>
</evidence>
<feature type="compositionally biased region" description="Low complexity" evidence="12">
    <location>
        <begin position="581"/>
        <end position="591"/>
    </location>
</feature>